<dbReference type="RefSeq" id="WP_009680339.1">
    <property type="nucleotide sequence ID" value="NZ_AEUD01000014.1"/>
</dbReference>
<keyword evidence="2" id="KW-0813">Transport</keyword>
<dbReference type="eggNOG" id="COG4608">
    <property type="taxonomic scope" value="Bacteria"/>
</dbReference>
<dbReference type="InterPro" id="IPR017871">
    <property type="entry name" value="ABC_transporter-like_CS"/>
</dbReference>
<evidence type="ECO:0000256" key="1">
    <source>
        <dbReference type="ARBA" id="ARBA00005417"/>
    </source>
</evidence>
<protein>
    <submittedName>
        <fullName evidence="7">Oligopeptide/dipeptide ABC transporter, ATPase subunit</fullName>
    </submittedName>
</protein>
<dbReference type="AlphaFoldDB" id="F1YMD4"/>
<evidence type="ECO:0000313" key="7">
    <source>
        <dbReference type="EMBL" id="EGD54183.1"/>
    </source>
</evidence>
<dbReference type="InterPro" id="IPR003439">
    <property type="entry name" value="ABC_transporter-like_ATP-bd"/>
</dbReference>
<feature type="domain" description="ABC transporter" evidence="6">
    <location>
        <begin position="15"/>
        <end position="262"/>
    </location>
</feature>
<comment type="similarity">
    <text evidence="1">Belongs to the ABC transporter superfamily.</text>
</comment>
<organism evidence="7 8">
    <name type="scientific">Gordonia neofelifaecis NRRL B-59395</name>
    <dbReference type="NCBI Taxonomy" id="644548"/>
    <lineage>
        <taxon>Bacteria</taxon>
        <taxon>Bacillati</taxon>
        <taxon>Actinomycetota</taxon>
        <taxon>Actinomycetes</taxon>
        <taxon>Mycobacteriales</taxon>
        <taxon>Gordoniaceae</taxon>
        <taxon>Gordonia</taxon>
    </lineage>
</organism>
<dbReference type="PROSITE" id="PS00211">
    <property type="entry name" value="ABC_TRANSPORTER_1"/>
    <property type="match status" value="1"/>
</dbReference>
<dbReference type="SMART" id="SM00382">
    <property type="entry name" value="AAA"/>
    <property type="match status" value="1"/>
</dbReference>
<dbReference type="Gene3D" id="3.40.50.300">
    <property type="entry name" value="P-loop containing nucleotide triphosphate hydrolases"/>
    <property type="match status" value="1"/>
</dbReference>
<dbReference type="PROSITE" id="PS50893">
    <property type="entry name" value="ABC_TRANSPORTER_2"/>
    <property type="match status" value="1"/>
</dbReference>
<proteinExistence type="inferred from homology"/>
<accession>F1YMD4</accession>
<evidence type="ECO:0000256" key="2">
    <source>
        <dbReference type="ARBA" id="ARBA00022448"/>
    </source>
</evidence>
<dbReference type="GO" id="GO:0005524">
    <property type="term" value="F:ATP binding"/>
    <property type="evidence" value="ECO:0007669"/>
    <property type="project" value="UniProtKB-KW"/>
</dbReference>
<dbReference type="STRING" id="644548.SCNU_15714"/>
<evidence type="ECO:0000256" key="4">
    <source>
        <dbReference type="ARBA" id="ARBA00022840"/>
    </source>
</evidence>
<dbReference type="Pfam" id="PF00005">
    <property type="entry name" value="ABC_tran"/>
    <property type="match status" value="1"/>
</dbReference>
<keyword evidence="8" id="KW-1185">Reference proteome</keyword>
<dbReference type="CDD" id="cd03257">
    <property type="entry name" value="ABC_NikE_OppD_transporters"/>
    <property type="match status" value="1"/>
</dbReference>
<keyword evidence="3" id="KW-0547">Nucleotide-binding</keyword>
<evidence type="ECO:0000259" key="6">
    <source>
        <dbReference type="PROSITE" id="PS50893"/>
    </source>
</evidence>
<dbReference type="Proteomes" id="UP000035065">
    <property type="component" value="Unassembled WGS sequence"/>
</dbReference>
<evidence type="ECO:0000313" key="8">
    <source>
        <dbReference type="Proteomes" id="UP000035065"/>
    </source>
</evidence>
<dbReference type="EMBL" id="AEUD01000014">
    <property type="protein sequence ID" value="EGD54183.1"/>
    <property type="molecule type" value="Genomic_DNA"/>
</dbReference>
<dbReference type="InterPro" id="IPR003593">
    <property type="entry name" value="AAA+_ATPase"/>
</dbReference>
<name>F1YMD4_9ACTN</name>
<dbReference type="InterPro" id="IPR027417">
    <property type="entry name" value="P-loop_NTPase"/>
</dbReference>
<comment type="caution">
    <text evidence="7">The sequence shown here is derived from an EMBL/GenBank/DDBJ whole genome shotgun (WGS) entry which is preliminary data.</text>
</comment>
<reference evidence="7 8" key="1">
    <citation type="journal article" date="2011" name="J. Bacteriol.">
        <title>Draft Genome Sequence of Gordonia neofelifaecis NRRL B-59395, a Cholesterol-Degrading Actinomycete.</title>
        <authorList>
            <person name="Ge F."/>
            <person name="Li W."/>
            <person name="Chen G."/>
            <person name="Liu Y."/>
            <person name="Zhang G."/>
            <person name="Yong B."/>
            <person name="Wang Q."/>
            <person name="Wang N."/>
            <person name="Huang Z."/>
            <person name="Li W."/>
            <person name="Wang J."/>
            <person name="Wu C."/>
            <person name="Xie Q."/>
            <person name="Liu G."/>
        </authorList>
    </citation>
    <scope>NUCLEOTIDE SEQUENCE [LARGE SCALE GENOMIC DNA]</scope>
    <source>
        <strain evidence="7 8">NRRL B-59395</strain>
    </source>
</reference>
<dbReference type="GO" id="GO:0016887">
    <property type="term" value="F:ATP hydrolysis activity"/>
    <property type="evidence" value="ECO:0007669"/>
    <property type="project" value="InterPro"/>
</dbReference>
<sequence>MTSALLEIEDLRIEYRKPGLLRRKEPFVAVDGVSLRLERGQTLGLVGESGSGKTTLARSVLCLVDPTAGRIEFDGTDVTGFRRAGIGGTTRRVPHWYRRRVQAIFQDPTASLNPSWSVRDIVAEPLRVHTDLRDDAVTRKVATLLDQVGLDPSLDHQRPAAFSGGQRQRIGIARALATEPDLIVCDEPVSALDVSTQSTIVNLLNQVQRDTGVAYLFIGHDLGLMRHMSDRLAVMYHGRLVEEGPAEDVYHRPADDYTRRLLDAAPGFDPAEQRRKRELRRPVAAG</sequence>
<dbReference type="InterPro" id="IPR050319">
    <property type="entry name" value="ABC_transp_ATP-bind"/>
</dbReference>
<dbReference type="GO" id="GO:0055085">
    <property type="term" value="P:transmembrane transport"/>
    <property type="evidence" value="ECO:0007669"/>
    <property type="project" value="UniProtKB-ARBA"/>
</dbReference>
<dbReference type="PANTHER" id="PTHR43776:SF7">
    <property type="entry name" value="D,D-DIPEPTIDE TRANSPORT ATP-BINDING PROTEIN DDPF-RELATED"/>
    <property type="match status" value="1"/>
</dbReference>
<dbReference type="SUPFAM" id="SSF52540">
    <property type="entry name" value="P-loop containing nucleoside triphosphate hydrolases"/>
    <property type="match status" value="1"/>
</dbReference>
<evidence type="ECO:0000256" key="3">
    <source>
        <dbReference type="ARBA" id="ARBA00022741"/>
    </source>
</evidence>
<evidence type="ECO:0000256" key="5">
    <source>
        <dbReference type="SAM" id="MobiDB-lite"/>
    </source>
</evidence>
<feature type="region of interest" description="Disordered" evidence="5">
    <location>
        <begin position="263"/>
        <end position="286"/>
    </location>
</feature>
<gene>
    <name evidence="7" type="ORF">SCNU_15714</name>
</gene>
<keyword evidence="4" id="KW-0067">ATP-binding</keyword>
<dbReference type="PANTHER" id="PTHR43776">
    <property type="entry name" value="TRANSPORT ATP-BINDING PROTEIN"/>
    <property type="match status" value="1"/>
</dbReference>